<evidence type="ECO:0000313" key="3">
    <source>
        <dbReference type="EMBL" id="CAB4198482.1"/>
    </source>
</evidence>
<reference evidence="3" key="1">
    <citation type="submission" date="2020-05" db="EMBL/GenBank/DDBJ databases">
        <authorList>
            <person name="Chiriac C."/>
            <person name="Salcher M."/>
            <person name="Ghai R."/>
            <person name="Kavagutti S V."/>
        </authorList>
    </citation>
    <scope>NUCLEOTIDE SEQUENCE</scope>
</reference>
<evidence type="ECO:0000313" key="1">
    <source>
        <dbReference type="EMBL" id="CAB4154580.1"/>
    </source>
</evidence>
<organism evidence="3">
    <name type="scientific">uncultured Caudovirales phage</name>
    <dbReference type="NCBI Taxonomy" id="2100421"/>
    <lineage>
        <taxon>Viruses</taxon>
        <taxon>Duplodnaviria</taxon>
        <taxon>Heunggongvirae</taxon>
        <taxon>Uroviricota</taxon>
        <taxon>Caudoviricetes</taxon>
        <taxon>Peduoviridae</taxon>
        <taxon>Maltschvirus</taxon>
        <taxon>Maltschvirus maltsch</taxon>
    </lineage>
</organism>
<evidence type="ECO:0000313" key="2">
    <source>
        <dbReference type="EMBL" id="CAB4170711.1"/>
    </source>
</evidence>
<gene>
    <name evidence="3" type="ORF">UFOVP1307_111</name>
    <name evidence="1" type="ORF">UFOVP651_12</name>
    <name evidence="2" type="ORF">UFOVP902_91</name>
</gene>
<accession>A0A6J5RR07</accession>
<sequence length="118" mass="12623">MLIFYFAGIAQLVERRSSKARVVSSSLTACSNGTNRSPISADERNLGSHRIATFTESSNAPRYSVQDPALLCMATGDGEQTISKICRNGFINGVVAQLAERYLCKVKDVGSSPTSSTS</sequence>
<dbReference type="AntiFam" id="ANF00010">
    <property type="entry name" value="tRNA translation"/>
</dbReference>
<name>A0A6J5RR07_9CAUD</name>
<protein>
    <submittedName>
        <fullName evidence="3">Uncharacterized protein</fullName>
    </submittedName>
</protein>
<proteinExistence type="predicted"/>
<dbReference type="EMBL" id="LR796625">
    <property type="protein sequence ID" value="CAB4154580.1"/>
    <property type="molecule type" value="Genomic_DNA"/>
</dbReference>
<dbReference type="EMBL" id="LR796859">
    <property type="protein sequence ID" value="CAB4170711.1"/>
    <property type="molecule type" value="Genomic_DNA"/>
</dbReference>
<dbReference type="EMBL" id="LR797270">
    <property type="protein sequence ID" value="CAB4198482.1"/>
    <property type="molecule type" value="Genomic_DNA"/>
</dbReference>